<organism evidence="2 3">
    <name type="scientific">Cutibacterium granulosum</name>
    <dbReference type="NCBI Taxonomy" id="33011"/>
    <lineage>
        <taxon>Bacteria</taxon>
        <taxon>Bacillati</taxon>
        <taxon>Actinomycetota</taxon>
        <taxon>Actinomycetes</taxon>
        <taxon>Propionibacteriales</taxon>
        <taxon>Propionibacteriaceae</taxon>
        <taxon>Cutibacterium</taxon>
    </lineage>
</organism>
<name>A0A239WA95_9ACTN</name>
<proteinExistence type="predicted"/>
<dbReference type="EMBL" id="LT906441">
    <property type="protein sequence ID" value="SNV31525.1"/>
    <property type="molecule type" value="Genomic_DNA"/>
</dbReference>
<dbReference type="Proteomes" id="UP000215332">
    <property type="component" value="Chromosome 1"/>
</dbReference>
<dbReference type="AlphaFoldDB" id="A0A239WA95"/>
<protein>
    <recommendedName>
        <fullName evidence="4">DUF4298 domain-containing protein</fullName>
    </recommendedName>
</protein>
<feature type="region of interest" description="Disordered" evidence="1">
    <location>
        <begin position="1"/>
        <end position="20"/>
    </location>
</feature>
<accession>A0A239WA95</accession>
<dbReference type="eggNOG" id="ENOG5033AV7">
    <property type="taxonomic scope" value="Bacteria"/>
</dbReference>
<gene>
    <name evidence="2" type="ORF">SAMEA4412665_00626</name>
</gene>
<reference evidence="2 3" key="1">
    <citation type="submission" date="2017-06" db="EMBL/GenBank/DDBJ databases">
        <authorList>
            <consortium name="Pathogen Informatics"/>
        </authorList>
    </citation>
    <scope>NUCLEOTIDE SEQUENCE [LARGE SCALE GENOMIC DNA]</scope>
    <source>
        <strain evidence="2 3">NCTC11865</strain>
    </source>
</reference>
<evidence type="ECO:0000313" key="3">
    <source>
        <dbReference type="Proteomes" id="UP000215332"/>
    </source>
</evidence>
<evidence type="ECO:0000256" key="1">
    <source>
        <dbReference type="SAM" id="MobiDB-lite"/>
    </source>
</evidence>
<dbReference type="KEGG" id="cgrn:4412665_00626"/>
<sequence>MPREDARTSQGTGAGQDDRITRVTTMEQRLNRTRDLVDRLDALLDEFERNEPARRELSSYYSSQEWFDDVAAQEAGQIPTDVPCGVLSEDAAFDLFGDHLRTAIRMLELGTAMVKER</sequence>
<dbReference type="InterPro" id="IPR025384">
    <property type="entry name" value="DUF4298"/>
</dbReference>
<evidence type="ECO:0008006" key="4">
    <source>
        <dbReference type="Google" id="ProtNLM"/>
    </source>
</evidence>
<dbReference type="Pfam" id="PF14131">
    <property type="entry name" value="DUF4298"/>
    <property type="match status" value="1"/>
</dbReference>
<dbReference type="RefSeq" id="WP_065860819.1">
    <property type="nucleotide sequence ID" value="NZ_JAWMSD010000002.1"/>
</dbReference>
<evidence type="ECO:0000313" key="2">
    <source>
        <dbReference type="EMBL" id="SNV31525.1"/>
    </source>
</evidence>